<gene>
    <name evidence="1" type="ORF">F2Q68_00017510</name>
</gene>
<comment type="caution">
    <text evidence="1">The sequence shown here is derived from an EMBL/GenBank/DDBJ whole genome shotgun (WGS) entry which is preliminary data.</text>
</comment>
<reference evidence="1" key="1">
    <citation type="submission" date="2019-12" db="EMBL/GenBank/DDBJ databases">
        <title>Genome sequencing and annotation of Brassica cretica.</title>
        <authorList>
            <person name="Studholme D.J."/>
            <person name="Sarris P.F."/>
        </authorList>
    </citation>
    <scope>NUCLEOTIDE SEQUENCE</scope>
    <source>
        <strain evidence="1">PFS-001/15</strain>
        <tissue evidence="1">Leaf</tissue>
    </source>
</reference>
<evidence type="ECO:0000313" key="2">
    <source>
        <dbReference type="Proteomes" id="UP000712281"/>
    </source>
</evidence>
<dbReference type="Proteomes" id="UP000712281">
    <property type="component" value="Unassembled WGS sequence"/>
</dbReference>
<protein>
    <submittedName>
        <fullName evidence="1">Uncharacterized protein</fullName>
    </submittedName>
</protein>
<evidence type="ECO:0000313" key="1">
    <source>
        <dbReference type="EMBL" id="KAF2558879.1"/>
    </source>
</evidence>
<name>A0A8S9HLE2_BRACR</name>
<dbReference type="EMBL" id="QGKW02001940">
    <property type="protein sequence ID" value="KAF2558879.1"/>
    <property type="molecule type" value="Genomic_DNA"/>
</dbReference>
<accession>A0A8S9HLE2</accession>
<dbReference type="AlphaFoldDB" id="A0A8S9HLE2"/>
<organism evidence="1 2">
    <name type="scientific">Brassica cretica</name>
    <name type="common">Mustard</name>
    <dbReference type="NCBI Taxonomy" id="69181"/>
    <lineage>
        <taxon>Eukaryota</taxon>
        <taxon>Viridiplantae</taxon>
        <taxon>Streptophyta</taxon>
        <taxon>Embryophyta</taxon>
        <taxon>Tracheophyta</taxon>
        <taxon>Spermatophyta</taxon>
        <taxon>Magnoliopsida</taxon>
        <taxon>eudicotyledons</taxon>
        <taxon>Gunneridae</taxon>
        <taxon>Pentapetalae</taxon>
        <taxon>rosids</taxon>
        <taxon>malvids</taxon>
        <taxon>Brassicales</taxon>
        <taxon>Brassicaceae</taxon>
        <taxon>Brassiceae</taxon>
        <taxon>Brassica</taxon>
    </lineage>
</organism>
<proteinExistence type="predicted"/>
<sequence length="151" mass="17188">MRASPCYGSNQTHHDKASALTAKGFFSLAKNIMWLLTSIRTFIVITDVQQEEEWLNGRKRENRDYDDSPAPMSHLVAWLMQVSGKTNIWSTLKLRLPYMWLSAKEDIFSDCVDGEGMILLVVIVRSDMYMEDKSPCPQAPGIVLVNPGKHR</sequence>